<dbReference type="RefSeq" id="WP_076685267.1">
    <property type="nucleotide sequence ID" value="NZ_CP015588.1"/>
</dbReference>
<dbReference type="Proteomes" id="UP000187191">
    <property type="component" value="Chromosome"/>
</dbReference>
<gene>
    <name evidence="1" type="ORF">A7J05_17450</name>
</gene>
<protein>
    <submittedName>
        <fullName evidence="1">Uncharacterized protein</fullName>
    </submittedName>
</protein>
<keyword evidence="2" id="KW-1185">Reference proteome</keyword>
<organism evidence="1 2">
    <name type="scientific">Streptomyces alfalfae</name>
    <dbReference type="NCBI Taxonomy" id="1642299"/>
    <lineage>
        <taxon>Bacteria</taxon>
        <taxon>Bacillati</taxon>
        <taxon>Actinomycetota</taxon>
        <taxon>Actinomycetes</taxon>
        <taxon>Kitasatosporales</taxon>
        <taxon>Streptomycetaceae</taxon>
        <taxon>Streptomyces</taxon>
    </lineage>
</organism>
<name>A0ABN4VQ78_9ACTN</name>
<sequence>MVLAVAAAFPWRSGRTGGRSGGVPWWARALLLGAARGLLTDTAAASALVLCREGEERTRVAAVADGEGGLHAPLLRPVLDPASTRP</sequence>
<evidence type="ECO:0000313" key="1">
    <source>
        <dbReference type="EMBL" id="APY87275.1"/>
    </source>
</evidence>
<evidence type="ECO:0000313" key="2">
    <source>
        <dbReference type="Proteomes" id="UP000187191"/>
    </source>
</evidence>
<accession>A0ABN4VQ78</accession>
<reference evidence="1 2" key="1">
    <citation type="submission" date="2016-05" db="EMBL/GenBank/DDBJ databases">
        <authorList>
            <person name="Gu J."/>
        </authorList>
    </citation>
    <scope>NUCLEOTIDE SEQUENCE [LARGE SCALE GENOMIC DNA]</scope>
    <source>
        <strain evidence="1 2">ACCC40021</strain>
    </source>
</reference>
<proteinExistence type="predicted"/>
<dbReference type="EMBL" id="CP015588">
    <property type="protein sequence ID" value="APY87275.1"/>
    <property type="molecule type" value="Genomic_DNA"/>
</dbReference>